<dbReference type="Proteomes" id="UP000035904">
    <property type="component" value="Unassembled WGS sequence"/>
</dbReference>
<dbReference type="PATRIC" id="fig|1392.242.peg.5629"/>
<dbReference type="EMBL" id="LDPG01000007">
    <property type="protein sequence ID" value="KLV18298.1"/>
    <property type="molecule type" value="Genomic_DNA"/>
</dbReference>
<evidence type="ECO:0000313" key="1">
    <source>
        <dbReference type="EMBL" id="KLV18298.1"/>
    </source>
</evidence>
<comment type="caution">
    <text evidence="1">The sequence shown here is derived from an EMBL/GenBank/DDBJ whole genome shotgun (WGS) entry which is preliminary data.</text>
</comment>
<evidence type="ECO:0000313" key="2">
    <source>
        <dbReference type="Proteomes" id="UP000035904"/>
    </source>
</evidence>
<organism evidence="1 2">
    <name type="scientific">Bacillus anthracis</name>
    <name type="common">anthrax bacterium</name>
    <dbReference type="NCBI Taxonomy" id="1392"/>
    <lineage>
        <taxon>Bacteria</taxon>
        <taxon>Bacillati</taxon>
        <taxon>Bacillota</taxon>
        <taxon>Bacilli</taxon>
        <taxon>Bacillales</taxon>
        <taxon>Bacillaceae</taxon>
        <taxon>Bacillus</taxon>
        <taxon>Bacillus cereus group</taxon>
    </lineage>
</organism>
<gene>
    <name evidence="1" type="ORF">ABW01_13020</name>
</gene>
<protein>
    <submittedName>
        <fullName evidence="1">Uncharacterized protein</fullName>
    </submittedName>
</protein>
<sequence>MFKENEKNVEWVNVYLNKKFQGYIERDNYEQLAAAIVVLGRQGDLIITSFLDEQLITTCGFFLDYCDPVIREPLMYELIPLQQGAAVPELKLQTDIESYDDVIDER</sequence>
<name>A0A0J1HX91_BACAN</name>
<dbReference type="RefSeq" id="WP_016121607.1">
    <property type="nucleotide sequence ID" value="NZ_LDPG01000007.1"/>
</dbReference>
<dbReference type="AlphaFoldDB" id="A0A0J1HX91"/>
<accession>A0A0J1HX91</accession>
<reference evidence="1 2" key="1">
    <citation type="submission" date="2015-05" db="EMBL/GenBank/DDBJ databases">
        <title>Whole genome sequence and identification of bacterial endophytes from Costus igneus.</title>
        <authorList>
            <person name="Lee Y.P."/>
            <person name="Gan H.M."/>
            <person name="Eng W."/>
            <person name="Wheatley M.S."/>
            <person name="Caraballo A."/>
            <person name="Polter S."/>
            <person name="Savka M.A."/>
            <person name="Hudson A.O."/>
        </authorList>
    </citation>
    <scope>NUCLEOTIDE SEQUENCE [LARGE SCALE GENOMIC DNA]</scope>
    <source>
        <strain evidence="1 2">RIT375</strain>
    </source>
</reference>
<proteinExistence type="predicted"/>